<organism evidence="2 3">
    <name type="scientific">Papaver atlanticum</name>
    <dbReference type="NCBI Taxonomy" id="357466"/>
    <lineage>
        <taxon>Eukaryota</taxon>
        <taxon>Viridiplantae</taxon>
        <taxon>Streptophyta</taxon>
        <taxon>Embryophyta</taxon>
        <taxon>Tracheophyta</taxon>
        <taxon>Spermatophyta</taxon>
        <taxon>Magnoliopsida</taxon>
        <taxon>Ranunculales</taxon>
        <taxon>Papaveraceae</taxon>
        <taxon>Papaveroideae</taxon>
        <taxon>Papaver</taxon>
    </lineage>
</organism>
<sequence>MADEAIRELRKGSVIKLTDYVCNTIGDKKVIVILGMKMADKHHFYLIENEVVLSDPLPSDYQARIRMTVPATGNDVPLLTDRAVSSIIGGEADFKPLVQVLEIGCAKKPGIAGSWVRLLISDSVSSQQAVVIVILNARIVKTVCEIIGNPRALGSPRRTLVLPDDLLEDVIIRSSNVGNCERVHQSWSNIIRDPSFVQRHLHYQRIQYQHRLSKEHSRIGCVVAVTDSDAAFDFTLFYMEYSHYRGIREMEARRIDHPMFDIGFPELFGLVGSCNGLLCMTKKISKPKEYLYIFNPLRREYLSLPSYSSDVADMTELEGFPIDYIAYGFGYVADCDVYKAVRVVYVQDFRYSIIHRVRRHPAIVQVYTLGGGVGWRTVRVIPDRIESESVSGLFVNGAVYWIDTDGKVLALSLADEQMCYLPPVPYPDPPPYDIQQRQPRQYLQRKLVLLGDWVSIACSFTGSDSTEIWSLKKEAEGASWSRQFNIAGHGHCFTFLALSNAEELVCFCSDGDVCVYNRDSEVVISFHRAFSPFLVHVGILHVDSFLALRELGDQEEDVKQVGQE</sequence>
<dbReference type="AlphaFoldDB" id="A0AAD4S787"/>
<dbReference type="PANTHER" id="PTHR31672">
    <property type="entry name" value="BNACNNG10540D PROTEIN"/>
    <property type="match status" value="1"/>
</dbReference>
<dbReference type="InterPro" id="IPR006527">
    <property type="entry name" value="F-box-assoc_dom_typ1"/>
</dbReference>
<dbReference type="PANTHER" id="PTHR31672:SF13">
    <property type="entry name" value="F-BOX PROTEIN CPR30-LIKE"/>
    <property type="match status" value="1"/>
</dbReference>
<comment type="caution">
    <text evidence="2">The sequence shown here is derived from an EMBL/GenBank/DDBJ whole genome shotgun (WGS) entry which is preliminary data.</text>
</comment>
<keyword evidence="3" id="KW-1185">Reference proteome</keyword>
<dbReference type="Proteomes" id="UP001202328">
    <property type="component" value="Unassembled WGS sequence"/>
</dbReference>
<gene>
    <name evidence="2" type="ORF">MKW98_013677</name>
</gene>
<protein>
    <recommendedName>
        <fullName evidence="1">F-box associated beta-propeller type 1 domain-containing protein</fullName>
    </recommendedName>
</protein>
<evidence type="ECO:0000313" key="3">
    <source>
        <dbReference type="Proteomes" id="UP001202328"/>
    </source>
</evidence>
<reference evidence="2" key="1">
    <citation type="submission" date="2022-04" db="EMBL/GenBank/DDBJ databases">
        <title>A functionally conserved STORR gene fusion in Papaver species that diverged 16.8 million years ago.</title>
        <authorList>
            <person name="Catania T."/>
        </authorList>
    </citation>
    <scope>NUCLEOTIDE SEQUENCE</scope>
    <source>
        <strain evidence="2">S-188037</strain>
    </source>
</reference>
<dbReference type="Gene3D" id="2.40.50.140">
    <property type="entry name" value="Nucleic acid-binding proteins"/>
    <property type="match status" value="1"/>
</dbReference>
<evidence type="ECO:0000313" key="2">
    <source>
        <dbReference type="EMBL" id="KAI3867723.1"/>
    </source>
</evidence>
<dbReference type="Pfam" id="PF07734">
    <property type="entry name" value="FBA_1"/>
    <property type="match status" value="1"/>
</dbReference>
<proteinExistence type="predicted"/>
<accession>A0AAD4S787</accession>
<dbReference type="SUPFAM" id="SSF82171">
    <property type="entry name" value="DPP6 N-terminal domain-like"/>
    <property type="match status" value="1"/>
</dbReference>
<evidence type="ECO:0000259" key="1">
    <source>
        <dbReference type="Pfam" id="PF07734"/>
    </source>
</evidence>
<dbReference type="NCBIfam" id="TIGR01640">
    <property type="entry name" value="F_box_assoc_1"/>
    <property type="match status" value="1"/>
</dbReference>
<name>A0AAD4S787_9MAGN</name>
<feature type="domain" description="F-box associated beta-propeller type 1" evidence="1">
    <location>
        <begin position="271"/>
        <end position="488"/>
    </location>
</feature>
<dbReference type="InterPro" id="IPR012340">
    <property type="entry name" value="NA-bd_OB-fold"/>
</dbReference>
<dbReference type="InterPro" id="IPR017451">
    <property type="entry name" value="F-box-assoc_interact_dom"/>
</dbReference>
<dbReference type="EMBL" id="JAJJMB010013535">
    <property type="protein sequence ID" value="KAI3867723.1"/>
    <property type="molecule type" value="Genomic_DNA"/>
</dbReference>
<dbReference type="InterPro" id="IPR050796">
    <property type="entry name" value="SCF_F-box_component"/>
</dbReference>